<evidence type="ECO:0000313" key="2">
    <source>
        <dbReference type="EMBL" id="MFC7127576.1"/>
    </source>
</evidence>
<dbReference type="AlphaFoldDB" id="A0ABD5X8V0"/>
<name>A0ABD5X8V0_9EURY</name>
<dbReference type="Proteomes" id="UP001596414">
    <property type="component" value="Unassembled WGS sequence"/>
</dbReference>
<keyword evidence="1" id="KW-0472">Membrane</keyword>
<keyword evidence="1" id="KW-1133">Transmembrane helix</keyword>
<feature type="transmembrane region" description="Helical" evidence="1">
    <location>
        <begin position="7"/>
        <end position="24"/>
    </location>
</feature>
<protein>
    <submittedName>
        <fullName evidence="2">Uncharacterized protein</fullName>
    </submittedName>
</protein>
<dbReference type="EMBL" id="JBHSZQ010000051">
    <property type="protein sequence ID" value="MFC7127576.1"/>
    <property type="molecule type" value="Genomic_DNA"/>
</dbReference>
<keyword evidence="1" id="KW-0812">Transmembrane</keyword>
<sequence>MSNRLKLVYLAGLVLNIFALVAAATAGQLVVAVTFGIVIVYLCFRYWLLVSS</sequence>
<evidence type="ECO:0000313" key="3">
    <source>
        <dbReference type="Proteomes" id="UP001596414"/>
    </source>
</evidence>
<accession>A0ABD5X8V0</accession>
<reference evidence="2 3" key="1">
    <citation type="journal article" date="2014" name="Int. J. Syst. Evol. Microbiol.">
        <title>Complete genome sequence of Corynebacterium casei LMG S-19264T (=DSM 44701T), isolated from a smear-ripened cheese.</title>
        <authorList>
            <consortium name="US DOE Joint Genome Institute (JGI-PGF)"/>
            <person name="Walter F."/>
            <person name="Albersmeier A."/>
            <person name="Kalinowski J."/>
            <person name="Ruckert C."/>
        </authorList>
    </citation>
    <scope>NUCLEOTIDE SEQUENCE [LARGE SCALE GENOMIC DNA]</scope>
    <source>
        <strain evidence="2 3">CGMCC 4.7215</strain>
    </source>
</reference>
<feature type="transmembrane region" description="Helical" evidence="1">
    <location>
        <begin position="30"/>
        <end position="48"/>
    </location>
</feature>
<proteinExistence type="predicted"/>
<gene>
    <name evidence="2" type="ORF">ACFQJ7_16405</name>
</gene>
<comment type="caution">
    <text evidence="2">The sequence shown here is derived from an EMBL/GenBank/DDBJ whole genome shotgun (WGS) entry which is preliminary data.</text>
</comment>
<dbReference type="RefSeq" id="WP_267635641.1">
    <property type="nucleotide sequence ID" value="NZ_JAODIY010000001.1"/>
</dbReference>
<evidence type="ECO:0000256" key="1">
    <source>
        <dbReference type="SAM" id="Phobius"/>
    </source>
</evidence>
<organism evidence="2 3">
    <name type="scientific">Halovenus rubra</name>
    <dbReference type="NCBI Taxonomy" id="869890"/>
    <lineage>
        <taxon>Archaea</taxon>
        <taxon>Methanobacteriati</taxon>
        <taxon>Methanobacteriota</taxon>
        <taxon>Stenosarchaea group</taxon>
        <taxon>Halobacteria</taxon>
        <taxon>Halobacteriales</taxon>
        <taxon>Haloarculaceae</taxon>
        <taxon>Halovenus</taxon>
    </lineage>
</organism>